<dbReference type="Proteomes" id="UP000824025">
    <property type="component" value="Unassembled WGS sequence"/>
</dbReference>
<keyword evidence="1" id="KW-0812">Transmembrane</keyword>
<gene>
    <name evidence="2" type="ORF">H9726_04095</name>
</gene>
<feature type="transmembrane region" description="Helical" evidence="1">
    <location>
        <begin position="90"/>
        <end position="115"/>
    </location>
</feature>
<proteinExistence type="predicted"/>
<feature type="transmembrane region" description="Helical" evidence="1">
    <location>
        <begin position="127"/>
        <end position="154"/>
    </location>
</feature>
<reference evidence="2" key="1">
    <citation type="journal article" date="2021" name="PeerJ">
        <title>Extensive microbial diversity within the chicken gut microbiome revealed by metagenomics and culture.</title>
        <authorList>
            <person name="Gilroy R."/>
            <person name="Ravi A."/>
            <person name="Getino M."/>
            <person name="Pursley I."/>
            <person name="Horton D.L."/>
            <person name="Alikhan N.F."/>
            <person name="Baker D."/>
            <person name="Gharbi K."/>
            <person name="Hall N."/>
            <person name="Watson M."/>
            <person name="Adriaenssens E.M."/>
            <person name="Foster-Nyarko E."/>
            <person name="Jarju S."/>
            <person name="Secka A."/>
            <person name="Antonio M."/>
            <person name="Oren A."/>
            <person name="Chaudhuri R.R."/>
            <person name="La Ragione R."/>
            <person name="Hildebrand F."/>
            <person name="Pallen M.J."/>
        </authorList>
    </citation>
    <scope>NUCLEOTIDE SEQUENCE</scope>
    <source>
        <strain evidence="2">CHK192-19661</strain>
    </source>
</reference>
<dbReference type="AlphaFoldDB" id="A0A9D2D729"/>
<organism evidence="2 3">
    <name type="scientific">Candidatus Borkfalkia avicola</name>
    <dbReference type="NCBI Taxonomy" id="2838503"/>
    <lineage>
        <taxon>Bacteria</taxon>
        <taxon>Bacillati</taxon>
        <taxon>Bacillota</taxon>
        <taxon>Clostridia</taxon>
        <taxon>Christensenellales</taxon>
        <taxon>Christensenellaceae</taxon>
        <taxon>Candidatus Borkfalkia</taxon>
    </lineage>
</organism>
<accession>A0A9D2D729</accession>
<keyword evidence="1" id="KW-1133">Transmembrane helix</keyword>
<protein>
    <submittedName>
        <fullName evidence="2">Uncharacterized protein</fullName>
    </submittedName>
</protein>
<evidence type="ECO:0000313" key="2">
    <source>
        <dbReference type="EMBL" id="HIZ09651.1"/>
    </source>
</evidence>
<evidence type="ECO:0000256" key="1">
    <source>
        <dbReference type="SAM" id="Phobius"/>
    </source>
</evidence>
<comment type="caution">
    <text evidence="2">The sequence shown here is derived from an EMBL/GenBank/DDBJ whole genome shotgun (WGS) entry which is preliminary data.</text>
</comment>
<sequence>MPKKLRSLLLAAGIADILAVLLAVIYFALFCAGMDTWTGGTAQDFGEAIALVVVLIFWVIFVFGMPVFSLGILVTGIAECCFAAKGKMRACLLPWSVVSTVFSVLFLLMALFNFMMAAGADYFTAQAVVLFACMSAALCLLAAAQLACKGFLLACIRRERKNRSAAAGAEGEPLPPA</sequence>
<feature type="transmembrane region" description="Helical" evidence="1">
    <location>
        <begin position="7"/>
        <end position="29"/>
    </location>
</feature>
<feature type="transmembrane region" description="Helical" evidence="1">
    <location>
        <begin position="49"/>
        <end position="78"/>
    </location>
</feature>
<evidence type="ECO:0000313" key="3">
    <source>
        <dbReference type="Proteomes" id="UP000824025"/>
    </source>
</evidence>
<dbReference type="EMBL" id="DXCF01000021">
    <property type="protein sequence ID" value="HIZ09651.1"/>
    <property type="molecule type" value="Genomic_DNA"/>
</dbReference>
<reference evidence="2" key="2">
    <citation type="submission" date="2021-04" db="EMBL/GenBank/DDBJ databases">
        <authorList>
            <person name="Gilroy R."/>
        </authorList>
    </citation>
    <scope>NUCLEOTIDE SEQUENCE</scope>
    <source>
        <strain evidence="2">CHK192-19661</strain>
    </source>
</reference>
<keyword evidence="1" id="KW-0472">Membrane</keyword>
<name>A0A9D2D729_9FIRM</name>